<protein>
    <submittedName>
        <fullName evidence="1">RNA-binding domain-containing protein</fullName>
    </submittedName>
</protein>
<evidence type="ECO:0000313" key="2">
    <source>
        <dbReference type="Proteomes" id="UP000245626"/>
    </source>
</evidence>
<name>A0ACD0P264_9BASI</name>
<accession>A0ACD0P264</accession>
<reference evidence="1 2" key="1">
    <citation type="journal article" date="2018" name="Mol. Biol. Evol.">
        <title>Broad Genomic Sampling Reveals a Smut Pathogenic Ancestry of the Fungal Clade Ustilaginomycotina.</title>
        <authorList>
            <person name="Kijpornyongpan T."/>
            <person name="Mondo S.J."/>
            <person name="Barry K."/>
            <person name="Sandor L."/>
            <person name="Lee J."/>
            <person name="Lipzen A."/>
            <person name="Pangilinan J."/>
            <person name="LaButti K."/>
            <person name="Hainaut M."/>
            <person name="Henrissat B."/>
            <person name="Grigoriev I.V."/>
            <person name="Spatafora J.W."/>
            <person name="Aime M.C."/>
        </authorList>
    </citation>
    <scope>NUCLEOTIDE SEQUENCE [LARGE SCALE GENOMIC DNA]</scope>
    <source>
        <strain evidence="1 2">SA 807</strain>
    </source>
</reference>
<evidence type="ECO:0000313" key="1">
    <source>
        <dbReference type="EMBL" id="PWN52238.1"/>
    </source>
</evidence>
<feature type="non-terminal residue" evidence="1">
    <location>
        <position position="233"/>
    </location>
</feature>
<keyword evidence="2" id="KW-1185">Reference proteome</keyword>
<sequence>VEEEEEEEEHDDASIIRGLSDVSGSDAGADSSDEDESDDDDDVAAGRHAPILATKLPSSKDEKSVRDRLERVKKAKKANKTAEVPAVLYVGRLPHGFYEKELRSYFSQFGEVTRLRLSRNKRTGAAKHYAFIEFADKDVATIVQETMDNYLIEGHLLQVRQVPKEKVHPKLWVGANRAYRKIPTDRRERVRREKTKTAEEQAATTERKLIKRQESKRSKLKSMGIDYEFQGYT</sequence>
<organism evidence="1 2">
    <name type="scientific">Violaceomyces palustris</name>
    <dbReference type="NCBI Taxonomy" id="1673888"/>
    <lineage>
        <taxon>Eukaryota</taxon>
        <taxon>Fungi</taxon>
        <taxon>Dikarya</taxon>
        <taxon>Basidiomycota</taxon>
        <taxon>Ustilaginomycotina</taxon>
        <taxon>Ustilaginomycetes</taxon>
        <taxon>Violaceomycetales</taxon>
        <taxon>Violaceomycetaceae</taxon>
        <taxon>Violaceomyces</taxon>
    </lineage>
</organism>
<gene>
    <name evidence="1" type="ORF">IE53DRAFT_298080</name>
</gene>
<feature type="non-terminal residue" evidence="1">
    <location>
        <position position="1"/>
    </location>
</feature>
<dbReference type="EMBL" id="KZ819789">
    <property type="protein sequence ID" value="PWN52238.1"/>
    <property type="molecule type" value="Genomic_DNA"/>
</dbReference>
<proteinExistence type="predicted"/>
<dbReference type="Proteomes" id="UP000245626">
    <property type="component" value="Unassembled WGS sequence"/>
</dbReference>